<evidence type="ECO:0000256" key="2">
    <source>
        <dbReference type="ARBA" id="ARBA00007639"/>
    </source>
</evidence>
<keyword evidence="6" id="KW-1185">Reference proteome</keyword>
<proteinExistence type="inferred from homology"/>
<feature type="domain" description="Periplasmic binding protein" evidence="4">
    <location>
        <begin position="46"/>
        <end position="306"/>
    </location>
</feature>
<dbReference type="GO" id="GO:0055085">
    <property type="term" value="P:transmembrane transport"/>
    <property type="evidence" value="ECO:0007669"/>
    <property type="project" value="UniProtKB-ARBA"/>
</dbReference>
<dbReference type="AlphaFoldDB" id="W6M4W2"/>
<dbReference type="Proteomes" id="UP000035760">
    <property type="component" value="Unassembled WGS sequence"/>
</dbReference>
<evidence type="ECO:0000313" key="6">
    <source>
        <dbReference type="Proteomes" id="UP000035760"/>
    </source>
</evidence>
<dbReference type="Pfam" id="PF13407">
    <property type="entry name" value="Peripla_BP_4"/>
    <property type="match status" value="1"/>
</dbReference>
<dbReference type="EMBL" id="CBTJ020000043">
    <property type="protein sequence ID" value="CDI02916.1"/>
    <property type="molecule type" value="Genomic_DNA"/>
</dbReference>
<gene>
    <name evidence="5" type="ORF">BN873_360010</name>
</gene>
<dbReference type="GO" id="GO:0030288">
    <property type="term" value="C:outer membrane-bounded periplasmic space"/>
    <property type="evidence" value="ECO:0007669"/>
    <property type="project" value="TreeGrafter"/>
</dbReference>
<dbReference type="Gene3D" id="3.40.50.2300">
    <property type="match status" value="2"/>
</dbReference>
<evidence type="ECO:0000256" key="1">
    <source>
        <dbReference type="ARBA" id="ARBA00004418"/>
    </source>
</evidence>
<dbReference type="InterPro" id="IPR028082">
    <property type="entry name" value="Peripla_BP_I"/>
</dbReference>
<dbReference type="InterPro" id="IPR050555">
    <property type="entry name" value="Bact_Solute-Bind_Prot2"/>
</dbReference>
<evidence type="ECO:0000259" key="4">
    <source>
        <dbReference type="Pfam" id="PF13407"/>
    </source>
</evidence>
<dbReference type="STRING" id="1400863.BN873_360010"/>
<name>W6M4W2_9GAMM</name>
<comment type="caution">
    <text evidence="5">The sequence shown here is derived from an EMBL/GenBank/DDBJ whole genome shotgun (WGS) entry which is preliminary data.</text>
</comment>
<accession>W6M4W2</accession>
<dbReference type="OrthoDB" id="9773673at2"/>
<dbReference type="GO" id="GO:0030246">
    <property type="term" value="F:carbohydrate binding"/>
    <property type="evidence" value="ECO:0007669"/>
    <property type="project" value="TreeGrafter"/>
</dbReference>
<dbReference type="PANTHER" id="PTHR30036:SF1">
    <property type="entry name" value="D-XYLOSE-BINDING PERIPLASMIC PROTEIN"/>
    <property type="match status" value="1"/>
</dbReference>
<evidence type="ECO:0000313" key="5">
    <source>
        <dbReference type="EMBL" id="CDI02916.1"/>
    </source>
</evidence>
<dbReference type="InterPro" id="IPR025997">
    <property type="entry name" value="SBP_2_dom"/>
</dbReference>
<keyword evidence="3" id="KW-0732">Signal</keyword>
<reference evidence="5" key="1">
    <citation type="submission" date="2013-07" db="EMBL/GenBank/DDBJ databases">
        <authorList>
            <person name="McIlroy S."/>
        </authorList>
    </citation>
    <scope>NUCLEOTIDE SEQUENCE [LARGE SCALE GENOMIC DNA]</scope>
    <source>
        <strain evidence="5">Run_A_D11</strain>
    </source>
</reference>
<sequence>MNTLKLLFQRISGFSSLNRLIGLIGLLAVALMFQPAAHAKESGLKIGFLLKTMQEERYQTDKAEFLARAEALGAQVLFDSSGNSELIQLRQFEQMLDEGAQVIVLQPVNTGLAGALVRLANQKGVKVVGYDAMVVNGPLDLMVMQDSWAVGQLQSEAMIQWFQQKRGKVEGKVALIMGQPGDSNAEAMSQGVLKTIQQNPGLKLVAQISHVDWSPDRAAETASNLLVKYKNGVDAFICNNSGLASGVIAALDLEKLADTGKVFVAGADADLKNIRYIVQGKQVVEVWKAIKPLAHKAAEIAVEIAKNPAKPLETIAREAAQGGLRFAMTDNGFAKIPTVITPVMLITKDNIDSTLIAEKIFTKEQVYGEKK</sequence>
<evidence type="ECO:0000256" key="3">
    <source>
        <dbReference type="ARBA" id="ARBA00022729"/>
    </source>
</evidence>
<protein>
    <submittedName>
        <fullName evidence="5">D-xylose transporter subunit XylF</fullName>
    </submittedName>
</protein>
<dbReference type="PANTHER" id="PTHR30036">
    <property type="entry name" value="D-XYLOSE-BINDING PERIPLASMIC PROTEIN"/>
    <property type="match status" value="1"/>
</dbReference>
<comment type="subcellular location">
    <subcellularLocation>
        <location evidence="1">Periplasm</location>
    </subcellularLocation>
</comment>
<dbReference type="RefSeq" id="WP_048673475.1">
    <property type="nucleotide sequence ID" value="NZ_CBTJ020000043.1"/>
</dbReference>
<organism evidence="5 6">
    <name type="scientific">Candidatus Competibacter denitrificans Run_A_D11</name>
    <dbReference type="NCBI Taxonomy" id="1400863"/>
    <lineage>
        <taxon>Bacteria</taxon>
        <taxon>Pseudomonadati</taxon>
        <taxon>Pseudomonadota</taxon>
        <taxon>Gammaproteobacteria</taxon>
        <taxon>Candidatus Competibacteraceae</taxon>
        <taxon>Candidatus Competibacter</taxon>
    </lineage>
</organism>
<comment type="similarity">
    <text evidence="2">Belongs to the bacterial solute-binding protein 2 family.</text>
</comment>
<dbReference type="SUPFAM" id="SSF53822">
    <property type="entry name" value="Periplasmic binding protein-like I"/>
    <property type="match status" value="1"/>
</dbReference>
<reference evidence="5" key="2">
    <citation type="submission" date="2014-03" db="EMBL/GenBank/DDBJ databases">
        <title>Candidatus Competibacter-lineage genomes retrieved from metagenomes reveal functional metabolic diversity.</title>
        <authorList>
            <person name="McIlroy S.J."/>
            <person name="Albertsen M."/>
            <person name="Andresen E.K."/>
            <person name="Saunders A.M."/>
            <person name="Kristiansen R."/>
            <person name="Stokholm-Bjerregaard M."/>
            <person name="Nielsen K.L."/>
            <person name="Nielsen P.H."/>
        </authorList>
    </citation>
    <scope>NUCLEOTIDE SEQUENCE</scope>
    <source>
        <strain evidence="5">Run_A_D11</strain>
    </source>
</reference>